<keyword evidence="1" id="KW-0732">Signal</keyword>
<dbReference type="InterPro" id="IPR023614">
    <property type="entry name" value="Porin_dom_sf"/>
</dbReference>
<dbReference type="SUPFAM" id="SSF56935">
    <property type="entry name" value="Porins"/>
    <property type="match status" value="1"/>
</dbReference>
<gene>
    <name evidence="2" type="ordered locus">Slit_1162</name>
</gene>
<feature type="signal peptide" evidence="1">
    <location>
        <begin position="1"/>
        <end position="22"/>
    </location>
</feature>
<accession>D5CR14</accession>
<dbReference type="eggNOG" id="COG3203">
    <property type="taxonomic scope" value="Bacteria"/>
</dbReference>
<evidence type="ECO:0008006" key="4">
    <source>
        <dbReference type="Google" id="ProtNLM"/>
    </source>
</evidence>
<dbReference type="AlphaFoldDB" id="D5CR14"/>
<reference evidence="2 3" key="1">
    <citation type="submission" date="2010-03" db="EMBL/GenBank/DDBJ databases">
        <title>Complete sequence of Sideroxydans lithotrophicus ES-1.</title>
        <authorList>
            <consortium name="US DOE Joint Genome Institute"/>
            <person name="Lucas S."/>
            <person name="Copeland A."/>
            <person name="Lapidus A."/>
            <person name="Cheng J.-F."/>
            <person name="Bruce D."/>
            <person name="Goodwin L."/>
            <person name="Pitluck S."/>
            <person name="Munk A.C."/>
            <person name="Detter J.C."/>
            <person name="Han C."/>
            <person name="Tapia R."/>
            <person name="Larimer F."/>
            <person name="Land M."/>
            <person name="Hauser L."/>
            <person name="Kyrpides N."/>
            <person name="Ivanova N."/>
            <person name="Emerson D."/>
            <person name="Woyke T."/>
        </authorList>
    </citation>
    <scope>NUCLEOTIDE SEQUENCE [LARGE SCALE GENOMIC DNA]</scope>
    <source>
        <strain evidence="2 3">ES-1</strain>
    </source>
</reference>
<evidence type="ECO:0000313" key="3">
    <source>
        <dbReference type="Proteomes" id="UP000001625"/>
    </source>
</evidence>
<dbReference type="Proteomes" id="UP000001625">
    <property type="component" value="Chromosome"/>
</dbReference>
<dbReference type="STRING" id="580332.Slit_1162"/>
<name>D5CR14_SIDLE</name>
<dbReference type="HOGENOM" id="CLU_036480_2_0_4"/>
<proteinExistence type="predicted"/>
<protein>
    <recommendedName>
        <fullName evidence="4">Porin domain-containing protein</fullName>
    </recommendedName>
</protein>
<evidence type="ECO:0000256" key="1">
    <source>
        <dbReference type="SAM" id="SignalP"/>
    </source>
</evidence>
<sequence precursor="true">MPKKYCLAILLMIAAGTSVAEAAPKDKPTSAIENGGTNQASAPATNTLSDQPMFKFGGFGTLGLSHSSLNLGDYILDSTMPKGTGRSSEWSSSNNSKIAAHLNASFTPSVSAVLQVISEYHADGTYRPEVEWLNVKYSFNPNTYVRAGRIALPTFMNSENRDVGYSYTWVYPPVDLYHQQSIPSSDGIDAMYRFEIGEASNSIKAIFGRNTLERPTSITTSKDMWGIFDNLEYDEATFHLGYQERLSSTQSATALPGVWNKNKDLSVGASYDPGNWFAMSEWMQRRSTYKVGAMYVSAGYRINKFTPYLIHSQNSRGSFLQSSPPPTATLLLLSDRSQSTNSLGTRWDFMRNYDLKVQYDRITLSDSSNGYLINVPANITLYGTTFHVISAVVDFVF</sequence>
<organism evidence="2 3">
    <name type="scientific">Sideroxydans lithotrophicus (strain ES-1)</name>
    <dbReference type="NCBI Taxonomy" id="580332"/>
    <lineage>
        <taxon>Bacteria</taxon>
        <taxon>Pseudomonadati</taxon>
        <taxon>Pseudomonadota</taxon>
        <taxon>Betaproteobacteria</taxon>
        <taxon>Nitrosomonadales</taxon>
        <taxon>Gallionellaceae</taxon>
        <taxon>Sideroxydans</taxon>
    </lineage>
</organism>
<feature type="chain" id="PRO_5003069673" description="Porin domain-containing protein" evidence="1">
    <location>
        <begin position="23"/>
        <end position="397"/>
    </location>
</feature>
<evidence type="ECO:0000313" key="2">
    <source>
        <dbReference type="EMBL" id="ADE11400.1"/>
    </source>
</evidence>
<dbReference type="KEGG" id="slt:Slit_1162"/>
<dbReference type="Gene3D" id="2.40.160.10">
    <property type="entry name" value="Porin"/>
    <property type="match status" value="1"/>
</dbReference>
<dbReference type="EMBL" id="CP001965">
    <property type="protein sequence ID" value="ADE11400.1"/>
    <property type="molecule type" value="Genomic_DNA"/>
</dbReference>
<keyword evidence="3" id="KW-1185">Reference proteome</keyword>